<dbReference type="Proteomes" id="UP000265962">
    <property type="component" value="Unassembled WGS sequence"/>
</dbReference>
<keyword evidence="4" id="KW-1185">Reference proteome</keyword>
<dbReference type="RefSeq" id="WP_119716609.1">
    <property type="nucleotide sequence ID" value="NZ_OMOH01000016.1"/>
</dbReference>
<evidence type="ECO:0000313" key="3">
    <source>
        <dbReference type="EMBL" id="SPF69529.1"/>
    </source>
</evidence>
<keyword evidence="2" id="KW-1133">Transmembrane helix</keyword>
<sequence length="209" mass="21901">MPRTNPVPETGTSLARGTAIAALVYHGATLLVAMALAMVYGPVIFIFGGAALSMEDYNSRAAATAMVFLLMLIIALVVVASPVALAVWMMIAERRNNSGQVGAALIGFSLLAGLALIAVVTWLLTSGPGAPTAVLLMFLPECVIIILGWIGWARMRGACAPGPFPNQMHIGPHPTPVQQHASHHGRPLTPPTSPWQGQESPWPAPGRMG</sequence>
<organism evidence="3 4">
    <name type="scientific">Propionibacterium ruminifibrarum</name>
    <dbReference type="NCBI Taxonomy" id="1962131"/>
    <lineage>
        <taxon>Bacteria</taxon>
        <taxon>Bacillati</taxon>
        <taxon>Actinomycetota</taxon>
        <taxon>Actinomycetes</taxon>
        <taxon>Propionibacteriales</taxon>
        <taxon>Propionibacteriaceae</taxon>
        <taxon>Propionibacterium</taxon>
    </lineage>
</organism>
<name>A0A375I5X7_9ACTN</name>
<keyword evidence="2" id="KW-0472">Membrane</keyword>
<feature type="transmembrane region" description="Helical" evidence="2">
    <location>
        <begin position="130"/>
        <end position="152"/>
    </location>
</feature>
<feature type="transmembrane region" description="Helical" evidence="2">
    <location>
        <begin position="67"/>
        <end position="91"/>
    </location>
</feature>
<dbReference type="OrthoDB" id="3737398at2"/>
<feature type="region of interest" description="Disordered" evidence="1">
    <location>
        <begin position="173"/>
        <end position="209"/>
    </location>
</feature>
<evidence type="ECO:0000256" key="2">
    <source>
        <dbReference type="SAM" id="Phobius"/>
    </source>
</evidence>
<proteinExistence type="predicted"/>
<dbReference type="EMBL" id="OMOH01000016">
    <property type="protein sequence ID" value="SPF69529.1"/>
    <property type="molecule type" value="Genomic_DNA"/>
</dbReference>
<evidence type="ECO:0000313" key="4">
    <source>
        <dbReference type="Proteomes" id="UP000265962"/>
    </source>
</evidence>
<keyword evidence="2" id="KW-0812">Transmembrane</keyword>
<protein>
    <submittedName>
        <fullName evidence="3">Uncharacterized protein</fullName>
    </submittedName>
</protein>
<evidence type="ECO:0000256" key="1">
    <source>
        <dbReference type="SAM" id="MobiDB-lite"/>
    </source>
</evidence>
<gene>
    <name evidence="3" type="ORF">PROPJV5_2515</name>
</gene>
<accession>A0A375I5X7</accession>
<feature type="transmembrane region" description="Helical" evidence="2">
    <location>
        <begin position="103"/>
        <end position="124"/>
    </location>
</feature>
<feature type="transmembrane region" description="Helical" evidence="2">
    <location>
        <begin position="20"/>
        <end position="47"/>
    </location>
</feature>
<dbReference type="AlphaFoldDB" id="A0A375I5X7"/>
<reference evidence="4" key="1">
    <citation type="submission" date="2018-02" db="EMBL/GenBank/DDBJ databases">
        <authorList>
            <person name="Hornung B."/>
        </authorList>
    </citation>
    <scope>NUCLEOTIDE SEQUENCE [LARGE SCALE GENOMIC DNA]</scope>
</reference>